<proteinExistence type="predicted"/>
<evidence type="ECO:0000259" key="2">
    <source>
        <dbReference type="Pfam" id="PF06985"/>
    </source>
</evidence>
<feature type="non-terminal residue" evidence="3">
    <location>
        <position position="504"/>
    </location>
</feature>
<reference evidence="3" key="1">
    <citation type="submission" date="2023-06" db="EMBL/GenBank/DDBJ databases">
        <title>Genome-scale phylogeny and comparative genomics of the fungal order Sordariales.</title>
        <authorList>
            <consortium name="Lawrence Berkeley National Laboratory"/>
            <person name="Hensen N."/>
            <person name="Bonometti L."/>
            <person name="Westerberg I."/>
            <person name="Brannstrom I.O."/>
            <person name="Guillou S."/>
            <person name="Cros-Aarteil S."/>
            <person name="Calhoun S."/>
            <person name="Haridas S."/>
            <person name="Kuo A."/>
            <person name="Mondo S."/>
            <person name="Pangilinan J."/>
            <person name="Riley R."/>
            <person name="Labutti K."/>
            <person name="Andreopoulos B."/>
            <person name="Lipzen A."/>
            <person name="Chen C."/>
            <person name="Yanf M."/>
            <person name="Daum C."/>
            <person name="Ng V."/>
            <person name="Clum A."/>
            <person name="Steindorff A."/>
            <person name="Ohm R."/>
            <person name="Martin F."/>
            <person name="Silar P."/>
            <person name="Natvig D."/>
            <person name="Lalanne C."/>
            <person name="Gautier V."/>
            <person name="Ament-Velasquez S.L."/>
            <person name="Kruys A."/>
            <person name="Hutchinson M.I."/>
            <person name="Powell A.J."/>
            <person name="Barry K."/>
            <person name="Miller A.N."/>
            <person name="Grigoriev I.V."/>
            <person name="Debuchy R."/>
            <person name="Gladieux P."/>
            <person name="Thoren M.H."/>
            <person name="Johannesson H."/>
        </authorList>
    </citation>
    <scope>NUCLEOTIDE SEQUENCE</scope>
    <source>
        <strain evidence="3">SMH2532-1</strain>
    </source>
</reference>
<dbReference type="InterPro" id="IPR010730">
    <property type="entry name" value="HET"/>
</dbReference>
<dbReference type="AlphaFoldDB" id="A0AA39YAY9"/>
<organism evidence="3 4">
    <name type="scientific">Cercophora newfieldiana</name>
    <dbReference type="NCBI Taxonomy" id="92897"/>
    <lineage>
        <taxon>Eukaryota</taxon>
        <taxon>Fungi</taxon>
        <taxon>Dikarya</taxon>
        <taxon>Ascomycota</taxon>
        <taxon>Pezizomycotina</taxon>
        <taxon>Sordariomycetes</taxon>
        <taxon>Sordariomycetidae</taxon>
        <taxon>Sordariales</taxon>
        <taxon>Lasiosphaeriaceae</taxon>
        <taxon>Cercophora</taxon>
    </lineage>
</organism>
<dbReference type="EMBL" id="JAULSV010000003">
    <property type="protein sequence ID" value="KAK0649273.1"/>
    <property type="molecule type" value="Genomic_DNA"/>
</dbReference>
<dbReference type="PANTHER" id="PTHR33112:SF9">
    <property type="entry name" value="HETEROKARYON INCOMPATIBILITY DOMAIN-CONTAINING PROTEIN"/>
    <property type="match status" value="1"/>
</dbReference>
<feature type="region of interest" description="Disordered" evidence="1">
    <location>
        <begin position="329"/>
        <end position="349"/>
    </location>
</feature>
<dbReference type="PANTHER" id="PTHR33112">
    <property type="entry name" value="DOMAIN PROTEIN, PUTATIVE-RELATED"/>
    <property type="match status" value="1"/>
</dbReference>
<sequence length="504" mass="55759">MTTTANVCDLCAAINKPHILETGDLPRSRTWQQSLVFLSDNANGKLLGHEQCAFWKLVWDGITSFHSNLDLSFNVSVRRDDLEHGTGPLVVTVQQLNRPDLQFYTPVGAGRSPWEAIGRGYSISPFGLSESCTRLMRGWLEECTASQGKHSQCTAPILPYLPSRVIDVELLHLHCAQPGEKAHYVALSHCWGGQSPIQTTMQNLDAHIAGLPPLPQTFADAVAVTKALGTRYLWIDSLCIVQNSPEDWHAEVTKMAEVYENAFFTISADAAASATDGFLRPPSRSFTPETPIPYTSMCGNSSTTTTTTSFLASGTILVRERGTQALMLPFHSPVPPPPTPTQPSTRPLPRLIPISKLSTRGWVFQERVLAPRTLHFSRSETAWECPSLCTCECSATSARNHLRTSLLKDFFTTAAGVSPPRSRQRPPPDERWRREIVQEYSRLDLTVPTDRLVALGGLAARMARLRGGGDEYLAGLWRGTLGRDLLWYCVHEREKDKDKAGGRI</sequence>
<protein>
    <submittedName>
        <fullName evidence="3">Heterokaryon incompatibility protein-domain-containing protein</fullName>
    </submittedName>
</protein>
<dbReference type="Proteomes" id="UP001174936">
    <property type="component" value="Unassembled WGS sequence"/>
</dbReference>
<dbReference type="Pfam" id="PF06985">
    <property type="entry name" value="HET"/>
    <property type="match status" value="1"/>
</dbReference>
<accession>A0AA39YAY9</accession>
<feature type="compositionally biased region" description="Pro residues" evidence="1">
    <location>
        <begin position="332"/>
        <end position="341"/>
    </location>
</feature>
<keyword evidence="4" id="KW-1185">Reference proteome</keyword>
<gene>
    <name evidence="3" type="ORF">B0T16DRAFT_409739</name>
</gene>
<comment type="caution">
    <text evidence="3">The sequence shown here is derived from an EMBL/GenBank/DDBJ whole genome shotgun (WGS) entry which is preliminary data.</text>
</comment>
<feature type="domain" description="Heterokaryon incompatibility" evidence="2">
    <location>
        <begin position="184"/>
        <end position="366"/>
    </location>
</feature>
<evidence type="ECO:0000313" key="4">
    <source>
        <dbReference type="Proteomes" id="UP001174936"/>
    </source>
</evidence>
<evidence type="ECO:0000313" key="3">
    <source>
        <dbReference type="EMBL" id="KAK0649273.1"/>
    </source>
</evidence>
<evidence type="ECO:0000256" key="1">
    <source>
        <dbReference type="SAM" id="MobiDB-lite"/>
    </source>
</evidence>
<name>A0AA39YAY9_9PEZI</name>